<dbReference type="EMBL" id="JAVHJM010000007">
    <property type="protein sequence ID" value="KAK6510555.1"/>
    <property type="molecule type" value="Genomic_DNA"/>
</dbReference>
<sequence>MNADEPKVVKGKWCRKSDKEAGSEVHRNNEFKEEEYASVCKTCGSSSDKGPSQY</sequence>
<comment type="caution">
    <text evidence="1">The sequence shown here is derived from an EMBL/GenBank/DDBJ whole genome shotgun (WGS) entry which is preliminary data.</text>
</comment>
<reference evidence="1 2" key="1">
    <citation type="submission" date="2019-10" db="EMBL/GenBank/DDBJ databases">
        <authorList>
            <person name="Palmer J.M."/>
        </authorList>
    </citation>
    <scope>NUCLEOTIDE SEQUENCE [LARGE SCALE GENOMIC DNA]</scope>
    <source>
        <strain evidence="1 2">TWF506</strain>
    </source>
</reference>
<keyword evidence="2" id="KW-1185">Reference proteome</keyword>
<evidence type="ECO:0000313" key="2">
    <source>
        <dbReference type="Proteomes" id="UP001307849"/>
    </source>
</evidence>
<dbReference type="Proteomes" id="UP001307849">
    <property type="component" value="Unassembled WGS sequence"/>
</dbReference>
<protein>
    <submittedName>
        <fullName evidence="1">Uncharacterized protein</fullName>
    </submittedName>
</protein>
<proteinExistence type="predicted"/>
<name>A0AAN8NFV0_9PEZI</name>
<evidence type="ECO:0000313" key="1">
    <source>
        <dbReference type="EMBL" id="KAK6510555.1"/>
    </source>
</evidence>
<accession>A0AAN8NFV0</accession>
<gene>
    <name evidence="1" type="ORF">TWF506_009660</name>
</gene>
<dbReference type="AlphaFoldDB" id="A0AAN8NFV0"/>
<organism evidence="1 2">
    <name type="scientific">Arthrobotrys conoides</name>
    <dbReference type="NCBI Taxonomy" id="74498"/>
    <lineage>
        <taxon>Eukaryota</taxon>
        <taxon>Fungi</taxon>
        <taxon>Dikarya</taxon>
        <taxon>Ascomycota</taxon>
        <taxon>Pezizomycotina</taxon>
        <taxon>Orbiliomycetes</taxon>
        <taxon>Orbiliales</taxon>
        <taxon>Orbiliaceae</taxon>
        <taxon>Arthrobotrys</taxon>
    </lineage>
</organism>